<dbReference type="AlphaFoldDB" id="A0AA86MYV1"/>
<dbReference type="GO" id="GO:0016485">
    <property type="term" value="P:protein processing"/>
    <property type="evidence" value="ECO:0007669"/>
    <property type="project" value="TreeGrafter"/>
</dbReference>
<name>A0AA86MYV1_9BACT</name>
<proteinExistence type="inferred from homology"/>
<dbReference type="PANTHER" id="PTHR30302">
    <property type="entry name" value="HYDROGENASE 1 MATURATION PROTEASE"/>
    <property type="match status" value="1"/>
</dbReference>
<keyword evidence="4" id="KW-0378">Hydrolase</keyword>
<keyword evidence="7" id="KW-1185">Reference proteome</keyword>
<evidence type="ECO:0000256" key="2">
    <source>
        <dbReference type="ARBA" id="ARBA00022670"/>
    </source>
</evidence>
<evidence type="ECO:0000256" key="4">
    <source>
        <dbReference type="ARBA" id="ARBA00022801"/>
    </source>
</evidence>
<dbReference type="GO" id="GO:0008047">
    <property type="term" value="F:enzyme activator activity"/>
    <property type="evidence" value="ECO:0007669"/>
    <property type="project" value="InterPro"/>
</dbReference>
<evidence type="ECO:0000313" key="7">
    <source>
        <dbReference type="Proteomes" id="UP001179121"/>
    </source>
</evidence>
<feature type="region of interest" description="Disordered" evidence="5">
    <location>
        <begin position="158"/>
        <end position="181"/>
    </location>
</feature>
<dbReference type="PANTHER" id="PTHR30302:SF1">
    <property type="entry name" value="HYDROGENASE 2 MATURATION PROTEASE"/>
    <property type="match status" value="1"/>
</dbReference>
<dbReference type="GO" id="GO:0004190">
    <property type="term" value="F:aspartic-type endopeptidase activity"/>
    <property type="evidence" value="ECO:0007669"/>
    <property type="project" value="UniProtKB-KW"/>
</dbReference>
<protein>
    <submittedName>
        <fullName evidence="6">Hydrogenase maturation protease</fullName>
    </submittedName>
</protein>
<dbReference type="EMBL" id="OX365700">
    <property type="protein sequence ID" value="CAI4031581.1"/>
    <property type="molecule type" value="Genomic_DNA"/>
</dbReference>
<evidence type="ECO:0000256" key="3">
    <source>
        <dbReference type="ARBA" id="ARBA00022750"/>
    </source>
</evidence>
<dbReference type="Pfam" id="PF01750">
    <property type="entry name" value="HycI"/>
    <property type="match status" value="1"/>
</dbReference>
<gene>
    <name evidence="6" type="ORF">DNFV4_02001</name>
</gene>
<comment type="similarity">
    <text evidence="1">Belongs to the peptidase A31 family.</text>
</comment>
<evidence type="ECO:0000313" key="6">
    <source>
        <dbReference type="EMBL" id="CAI4031581.1"/>
    </source>
</evidence>
<dbReference type="Proteomes" id="UP001179121">
    <property type="component" value="Chromosome"/>
</dbReference>
<dbReference type="SUPFAM" id="SSF53163">
    <property type="entry name" value="HybD-like"/>
    <property type="match status" value="1"/>
</dbReference>
<reference evidence="6" key="1">
    <citation type="submission" date="2022-10" db="EMBL/GenBank/DDBJ databases">
        <authorList>
            <person name="Koch H."/>
        </authorList>
    </citation>
    <scope>NUCLEOTIDE SEQUENCE</scope>
    <source>
        <strain evidence="6">DNF</strain>
    </source>
</reference>
<sequence>MATEALAVIGCGNLNRRDDGLGVIVAQRLMQWLNAEPQENIQVYDAGTGGMDVMFQARGTSSLILVDASLSGSTPGSIFKLPGKEVASRPEPGYSLHDFRWDHALYAGRKIFGDTFPHDVTVYLVEAADVSLGLELSPAVAQALERVIDQIKEDIRERSTRLRSGQRAPCSDEPVTERSEDHPQVTIRQGSIYIDAKVYAKYLGGLESIVLLRQDQKLLLLPVRHAAAGGLLLKVRNPQGDRVVHAQEFLRGHGIEDQQEKVVPVQWDSRMAALVTDWPS</sequence>
<keyword evidence="3" id="KW-0064">Aspartyl protease</keyword>
<accession>A0AA86MYV1</accession>
<dbReference type="InterPro" id="IPR023430">
    <property type="entry name" value="Pept_HybD-like_dom_sf"/>
</dbReference>
<dbReference type="NCBIfam" id="TIGR00072">
    <property type="entry name" value="hydrog_prot"/>
    <property type="match status" value="1"/>
</dbReference>
<dbReference type="PRINTS" id="PR00446">
    <property type="entry name" value="HYDRGNUPTAKE"/>
</dbReference>
<dbReference type="InterPro" id="IPR000671">
    <property type="entry name" value="Peptidase_A31"/>
</dbReference>
<organism evidence="6 7">
    <name type="scientific">Nitrospira tepida</name>
    <dbReference type="NCBI Taxonomy" id="2973512"/>
    <lineage>
        <taxon>Bacteria</taxon>
        <taxon>Pseudomonadati</taxon>
        <taxon>Nitrospirota</taxon>
        <taxon>Nitrospiria</taxon>
        <taxon>Nitrospirales</taxon>
        <taxon>Nitrospiraceae</taxon>
        <taxon>Nitrospira</taxon>
    </lineage>
</organism>
<evidence type="ECO:0000256" key="1">
    <source>
        <dbReference type="ARBA" id="ARBA00006814"/>
    </source>
</evidence>
<keyword evidence="2 6" id="KW-0645">Protease</keyword>
<dbReference type="Gene3D" id="3.40.50.1450">
    <property type="entry name" value="HybD-like"/>
    <property type="match status" value="1"/>
</dbReference>
<evidence type="ECO:0000256" key="5">
    <source>
        <dbReference type="SAM" id="MobiDB-lite"/>
    </source>
</evidence>
<dbReference type="KEGG" id="nti:DNFV4_02001"/>